<dbReference type="SUPFAM" id="SSF50974">
    <property type="entry name" value="Nitrous oxide reductase, N-terminal domain"/>
    <property type="match status" value="1"/>
</dbReference>
<proteinExistence type="predicted"/>
<evidence type="ECO:0000313" key="4">
    <source>
        <dbReference type="Proteomes" id="UP000321926"/>
    </source>
</evidence>
<evidence type="ECO:0000313" key="3">
    <source>
        <dbReference type="EMBL" id="TXK47926.1"/>
    </source>
</evidence>
<feature type="domain" description="Secretion system C-terminal sorting" evidence="2">
    <location>
        <begin position="314"/>
        <end position="377"/>
    </location>
</feature>
<sequence>MPLHDTHQPLSENRLTMKAASLLLTFLLCIAVAQAQNPIIETVTVLNEELKENSGLLNLNGTLITHNDSEGEASLYEINTETGAITRTVVVSNAENIDWEDIAQDQEYLYIGDIGNNTGSRTDLRIYRIRKSDYRHSRNTVTANIINFSYPDQDDFTPINTSNFDAEAIIALHDSLYIFTKNWGNRQSTLYALPKVPGTYKAKRHGDFPTEGLITGGTYNSAKAEIMLIGYTPIQAFAFRINGFSGSNITQGTTQRVELNLPLSTQGEAICPSNDNGYYVSSEGNLVHAPTLYHLTFEVTTGSSPETLISPTIIFPNPAREWLHIGHPKQVLTEVFDLSGKKRVSTWGKQVNLGELQRGIYLVRISDGNGEQIASEKIMLE</sequence>
<name>A0A5C8K708_9BACT</name>
<protein>
    <submittedName>
        <fullName evidence="3">T9SS type A sorting domain-containing protein</fullName>
    </submittedName>
</protein>
<reference evidence="3 4" key="1">
    <citation type="submission" date="2019-08" db="EMBL/GenBank/DDBJ databases">
        <authorList>
            <person name="Shi S."/>
        </authorList>
    </citation>
    <scope>NUCLEOTIDE SEQUENCE [LARGE SCALE GENOMIC DNA]</scope>
    <source>
        <strain evidence="3 4">GY10130</strain>
    </source>
</reference>
<dbReference type="NCBIfam" id="TIGR04183">
    <property type="entry name" value="Por_Secre_tail"/>
    <property type="match status" value="1"/>
</dbReference>
<gene>
    <name evidence="3" type="ORF">FVR03_08645</name>
</gene>
<dbReference type="InterPro" id="IPR026444">
    <property type="entry name" value="Secre_tail"/>
</dbReference>
<accession>A0A5C8K708</accession>
<feature type="chain" id="PRO_5023031694" evidence="1">
    <location>
        <begin position="36"/>
        <end position="381"/>
    </location>
</feature>
<dbReference type="InterPro" id="IPR011045">
    <property type="entry name" value="N2O_reductase_N"/>
</dbReference>
<keyword evidence="4" id="KW-1185">Reference proteome</keyword>
<dbReference type="Proteomes" id="UP000321926">
    <property type="component" value="Unassembled WGS sequence"/>
</dbReference>
<comment type="caution">
    <text evidence="3">The sequence shown here is derived from an EMBL/GenBank/DDBJ whole genome shotgun (WGS) entry which is preliminary data.</text>
</comment>
<evidence type="ECO:0000259" key="2">
    <source>
        <dbReference type="Pfam" id="PF18962"/>
    </source>
</evidence>
<dbReference type="OrthoDB" id="9798438at2"/>
<feature type="signal peptide" evidence="1">
    <location>
        <begin position="1"/>
        <end position="35"/>
    </location>
</feature>
<organism evidence="3 4">
    <name type="scientific">Pontibacter qinzhouensis</name>
    <dbReference type="NCBI Taxonomy" id="2603253"/>
    <lineage>
        <taxon>Bacteria</taxon>
        <taxon>Pseudomonadati</taxon>
        <taxon>Bacteroidota</taxon>
        <taxon>Cytophagia</taxon>
        <taxon>Cytophagales</taxon>
        <taxon>Hymenobacteraceae</taxon>
        <taxon>Pontibacter</taxon>
    </lineage>
</organism>
<dbReference type="AlphaFoldDB" id="A0A5C8K708"/>
<dbReference type="Pfam" id="PF18962">
    <property type="entry name" value="Por_Secre_tail"/>
    <property type="match status" value="1"/>
</dbReference>
<dbReference type="EMBL" id="VRTY01000026">
    <property type="protein sequence ID" value="TXK47926.1"/>
    <property type="molecule type" value="Genomic_DNA"/>
</dbReference>
<evidence type="ECO:0000256" key="1">
    <source>
        <dbReference type="SAM" id="SignalP"/>
    </source>
</evidence>
<keyword evidence="1" id="KW-0732">Signal</keyword>